<sequence>MPEFEYKCNDCGALSVFYKREEAQSCPVCGSSKLVRIFSPPDIIKGNIRTNPDSKGLCCGRDSRPDDCVPGSCCRS</sequence>
<dbReference type="STRING" id="698762.SAMN00808754_3021"/>
<dbReference type="InterPro" id="IPR013429">
    <property type="entry name" value="Regulatory_FmdB_Zinc_ribbon"/>
</dbReference>
<dbReference type="Pfam" id="PF09723">
    <property type="entry name" value="Zn_ribbon_8"/>
    <property type="match status" value="1"/>
</dbReference>
<name>A0A1W1W212_9FIRM</name>
<feature type="domain" description="Putative regulatory protein FmdB zinc ribbon" evidence="1">
    <location>
        <begin position="1"/>
        <end position="39"/>
    </location>
</feature>
<dbReference type="AlphaFoldDB" id="A0A1W1W212"/>
<keyword evidence="3" id="KW-1185">Reference proteome</keyword>
<evidence type="ECO:0000259" key="1">
    <source>
        <dbReference type="SMART" id="SM00834"/>
    </source>
</evidence>
<protein>
    <submittedName>
        <fullName evidence="2">Putative regulatory protein, FmdB family</fullName>
    </submittedName>
</protein>
<evidence type="ECO:0000313" key="2">
    <source>
        <dbReference type="EMBL" id="SMB99662.1"/>
    </source>
</evidence>
<dbReference type="Proteomes" id="UP000192569">
    <property type="component" value="Chromosome I"/>
</dbReference>
<organism evidence="2 3">
    <name type="scientific">Thermanaeromonas toyohensis ToBE</name>
    <dbReference type="NCBI Taxonomy" id="698762"/>
    <lineage>
        <taxon>Bacteria</taxon>
        <taxon>Bacillati</taxon>
        <taxon>Bacillota</taxon>
        <taxon>Clostridia</taxon>
        <taxon>Neomoorellales</taxon>
        <taxon>Neomoorellaceae</taxon>
        <taxon>Thermanaeromonas</taxon>
    </lineage>
</organism>
<accession>A0A1W1W212</accession>
<proteinExistence type="predicted"/>
<evidence type="ECO:0000313" key="3">
    <source>
        <dbReference type="Proteomes" id="UP000192569"/>
    </source>
</evidence>
<dbReference type="NCBIfam" id="TIGR02605">
    <property type="entry name" value="CxxC_CxxC_SSSS"/>
    <property type="match status" value="1"/>
</dbReference>
<reference evidence="2 3" key="1">
    <citation type="submission" date="2017-04" db="EMBL/GenBank/DDBJ databases">
        <authorList>
            <person name="Afonso C.L."/>
            <person name="Miller P.J."/>
            <person name="Scott M.A."/>
            <person name="Spackman E."/>
            <person name="Goraichik I."/>
            <person name="Dimitrov K.M."/>
            <person name="Suarez D.L."/>
            <person name="Swayne D.E."/>
        </authorList>
    </citation>
    <scope>NUCLEOTIDE SEQUENCE [LARGE SCALE GENOMIC DNA]</scope>
    <source>
        <strain evidence="2 3">ToBE</strain>
    </source>
</reference>
<dbReference type="SMART" id="SM00834">
    <property type="entry name" value="CxxC_CXXC_SSSS"/>
    <property type="match status" value="1"/>
</dbReference>
<gene>
    <name evidence="2" type="ORF">SAMN00808754_3021</name>
</gene>
<dbReference type="EMBL" id="LT838272">
    <property type="protein sequence ID" value="SMB99662.1"/>
    <property type="molecule type" value="Genomic_DNA"/>
</dbReference>